<dbReference type="InterPro" id="IPR005532">
    <property type="entry name" value="SUMF_dom"/>
</dbReference>
<dbReference type="Pfam" id="PF03781">
    <property type="entry name" value="FGE-sulfatase"/>
    <property type="match status" value="1"/>
</dbReference>
<organism evidence="2 3">
    <name type="scientific">Reichenbachiella carrageenanivorans</name>
    <dbReference type="NCBI Taxonomy" id="2979869"/>
    <lineage>
        <taxon>Bacteria</taxon>
        <taxon>Pseudomonadati</taxon>
        <taxon>Bacteroidota</taxon>
        <taxon>Cytophagia</taxon>
        <taxon>Cytophagales</taxon>
        <taxon>Reichenbachiellaceae</taxon>
        <taxon>Reichenbachiella</taxon>
    </lineage>
</organism>
<keyword evidence="3" id="KW-1185">Reference proteome</keyword>
<dbReference type="InterPro" id="IPR051043">
    <property type="entry name" value="Sulfatase_Mod_Factor_Kinase"/>
</dbReference>
<evidence type="ECO:0000259" key="1">
    <source>
        <dbReference type="Pfam" id="PF03781"/>
    </source>
</evidence>
<dbReference type="PANTHER" id="PTHR23150">
    <property type="entry name" value="SULFATASE MODIFYING FACTOR 1, 2"/>
    <property type="match status" value="1"/>
</dbReference>
<name>A0ABY6D1W3_9BACT</name>
<gene>
    <name evidence="2" type="ORF">N7E81_03445</name>
</gene>
<dbReference type="PROSITE" id="PS51257">
    <property type="entry name" value="PROKAR_LIPOPROTEIN"/>
    <property type="match status" value="1"/>
</dbReference>
<protein>
    <submittedName>
        <fullName evidence="2">SUMF1/EgtB/PvdO family nonheme iron enzyme</fullName>
    </submittedName>
</protein>
<dbReference type="Gene3D" id="3.90.1580.10">
    <property type="entry name" value="paralog of FGE (formylglycine-generating enzyme)"/>
    <property type="match status" value="1"/>
</dbReference>
<dbReference type="Proteomes" id="UP001062165">
    <property type="component" value="Chromosome"/>
</dbReference>
<accession>A0ABY6D1W3</accession>
<dbReference type="InterPro" id="IPR016187">
    <property type="entry name" value="CTDL_fold"/>
</dbReference>
<sequence length="352" mass="39931">MNKFSVSRIFSFLFLSIVLIGTQGCSIANMFGGNKGQAVDTNGELIGAQGREGWEMSRPFGMVAVPPGTFHMGQADEDVAATQINYNKQVTIGPFYMDDTEITNNEYRQFVEDITEGSETDLPEGFVVEDLVPDSSVWVRDFTHHMGDPMMVYYWSHPAFDHYPVVGVDWEAAKYFCKWRTDHLNNFRADRGLFPMPNFRLPSEAEWEYAARGGRDMNKYPWGSPYIRNKKGCLLANFKPGRGNYFDDGFAYTSPVGTFFANDYGLYEMSGNVAEWCEDAFNPSAMPLVWDLNPTYFDDDEPKKVIRGGSWKDIAYYLETGTKTYEFKDSTRASIGFRCAMTHLGRSGGNEF</sequence>
<dbReference type="EMBL" id="CP106735">
    <property type="protein sequence ID" value="UXX80155.1"/>
    <property type="molecule type" value="Genomic_DNA"/>
</dbReference>
<feature type="domain" description="Sulfatase-modifying factor enzyme-like" evidence="1">
    <location>
        <begin position="61"/>
        <end position="340"/>
    </location>
</feature>
<proteinExistence type="predicted"/>
<dbReference type="RefSeq" id="WP_263051885.1">
    <property type="nucleotide sequence ID" value="NZ_CP106735.1"/>
</dbReference>
<evidence type="ECO:0000313" key="2">
    <source>
        <dbReference type="EMBL" id="UXX80155.1"/>
    </source>
</evidence>
<dbReference type="SUPFAM" id="SSF56436">
    <property type="entry name" value="C-type lectin-like"/>
    <property type="match status" value="1"/>
</dbReference>
<reference evidence="2" key="1">
    <citation type="submission" date="2022-10" db="EMBL/GenBank/DDBJ databases">
        <title>Comparative genomics and taxonomic characterization of three novel marine species of genus Reichenbachiella exhibiting antioxidant and polysaccharide degradation activities.</title>
        <authorList>
            <person name="Muhammad N."/>
            <person name="Lee Y.-J."/>
            <person name="Ko J."/>
            <person name="Kim S.-G."/>
        </authorList>
    </citation>
    <scope>NUCLEOTIDE SEQUENCE</scope>
    <source>
        <strain evidence="2">Wsw4-B4</strain>
    </source>
</reference>
<evidence type="ECO:0000313" key="3">
    <source>
        <dbReference type="Proteomes" id="UP001062165"/>
    </source>
</evidence>
<dbReference type="PANTHER" id="PTHR23150:SF19">
    <property type="entry name" value="FORMYLGLYCINE-GENERATING ENZYME"/>
    <property type="match status" value="1"/>
</dbReference>
<dbReference type="InterPro" id="IPR042095">
    <property type="entry name" value="SUMF_sf"/>
</dbReference>